<dbReference type="InterPro" id="IPR008987">
    <property type="entry name" value="Baseplate_struct_prot_Gp9/10_N"/>
</dbReference>
<evidence type="ECO:0000313" key="4">
    <source>
        <dbReference type="EMBL" id="ASU00186.1"/>
    </source>
</evidence>
<dbReference type="GO" id="GO:0019076">
    <property type="term" value="P:viral release from host cell"/>
    <property type="evidence" value="ECO:0007669"/>
    <property type="project" value="InterPro"/>
</dbReference>
<evidence type="ECO:0000259" key="1">
    <source>
        <dbReference type="Pfam" id="PF07880"/>
    </source>
</evidence>
<dbReference type="InterPro" id="IPR036240">
    <property type="entry name" value="Gp9-like_sf"/>
</dbReference>
<dbReference type="Pfam" id="PF07880">
    <property type="entry name" value="T4_gp9_10_N"/>
    <property type="match status" value="1"/>
</dbReference>
<evidence type="ECO:0000259" key="3">
    <source>
        <dbReference type="Pfam" id="PF22670"/>
    </source>
</evidence>
<name>A0A223LE63_9CAUD</name>
<feature type="domain" description="Baseplate wedge protein gp10" evidence="3">
    <location>
        <begin position="380"/>
        <end position="497"/>
    </location>
</feature>
<reference evidence="4 5" key="1">
    <citation type="submission" date="2017-07" db="EMBL/GenBank/DDBJ databases">
        <title>In vitro design and evaluation of phage cocktails against multidrug-resistant Aeromonas salmonicida.</title>
        <authorList>
            <person name="Chen L."/>
            <person name="Yuan S."/>
            <person name="Ma Y."/>
        </authorList>
    </citation>
    <scope>NUCLEOTIDE SEQUENCE [LARGE SCALE GENOMIC DNA]</scope>
</reference>
<feature type="domain" description="Baseplate structural protein Gp10 C-terminal" evidence="2">
    <location>
        <begin position="559"/>
        <end position="711"/>
    </location>
</feature>
<keyword evidence="5" id="KW-1185">Reference proteome</keyword>
<dbReference type="Gene3D" id="1.20.5.960">
    <property type="entry name" value="Bacteriophage t4 gene product 9 (gp9)"/>
    <property type="match status" value="1"/>
</dbReference>
<organism evidence="4 5">
    <name type="scientific">Aeromonas phage AS-zj</name>
    <dbReference type="NCBI Taxonomy" id="2024208"/>
    <lineage>
        <taxon>Viruses</taxon>
        <taxon>Duplodnaviria</taxon>
        <taxon>Heunggongvirae</taxon>
        <taxon>Uroviricota</taxon>
        <taxon>Caudoviricetes</taxon>
        <taxon>Pantevenvirales</taxon>
        <taxon>Straboviridae</taxon>
        <taxon>Emmerichvirinae</taxon>
        <taxon>Ceceduovirus</taxon>
        <taxon>Ceceduovirus aszj</taxon>
    </lineage>
</organism>
<protein>
    <submittedName>
        <fullName evidence="4">Baseplate wedge tail fiber connector and baseplate wedge</fullName>
    </submittedName>
</protein>
<accession>A0A223LE63</accession>
<dbReference type="InterPro" id="IPR053827">
    <property type="entry name" value="Gp10_C"/>
</dbReference>
<evidence type="ECO:0000259" key="2">
    <source>
        <dbReference type="Pfam" id="PF21939"/>
    </source>
</evidence>
<dbReference type="SUPFAM" id="SSF50017">
    <property type="entry name" value="gp9"/>
    <property type="match status" value="1"/>
</dbReference>
<feature type="domain" description="Baseplate structural protein Gp9/Gp10 N-terminal" evidence="1">
    <location>
        <begin position="2"/>
        <end position="144"/>
    </location>
</feature>
<proteinExistence type="predicted"/>
<dbReference type="KEGG" id="vg:55604733"/>
<dbReference type="GeneID" id="55604733"/>
<dbReference type="EMBL" id="MF448340">
    <property type="protein sequence ID" value="ASU00186.1"/>
    <property type="molecule type" value="Genomic_DNA"/>
</dbReference>
<dbReference type="InterPro" id="IPR027411">
    <property type="entry name" value="Gp9/Gp10_mid_dom_sf"/>
</dbReference>
<dbReference type="Proteomes" id="UP000226092">
    <property type="component" value="Segment"/>
</dbReference>
<dbReference type="RefSeq" id="YP_009834666.1">
    <property type="nucleotide sequence ID" value="NC_048673.1"/>
</dbReference>
<evidence type="ECO:0000313" key="5">
    <source>
        <dbReference type="Proteomes" id="UP000226092"/>
    </source>
</evidence>
<dbReference type="Pfam" id="PF21939">
    <property type="entry name" value="Gp10_C"/>
    <property type="match status" value="1"/>
</dbReference>
<dbReference type="Pfam" id="PF22670">
    <property type="entry name" value="Gp10_D3"/>
    <property type="match status" value="1"/>
</dbReference>
<sequence>MKQQIIIGNRVDDGTGDYLRKGGQKTNDNFNELYYNLGDGNIPHAAGAWKPYSDHTKTLSAIMGQAWVINTTTGRITVNLPSGTPADYGKVIRVRDVMGTWGGNPVILVPGGFNTIKGSSGTHRLENNFMDVELVYCSPGNWDYVPSKYVGEIRSNDIATVAKKEFIATEGQTDFQNIFSSGYNRNSINVYKRGNILYYGQEYGPESNYGSIVQKTVADPAKIDINPVQIDSDRWGTIVGKGTRFGTVEGNTIVSFYSKESDKKTYIKFDLNKKPLNEDRLVCVYNDKTYLMKFDKLTSEYVSVNETPDILAQMKIASKFSYYVGVSKITDLDGYTIKLEKPCEAGDVVVIETFLDGLATYRSSYETATIRVYSDQYVPVDYVSETGRRFVGDLSAKFRFNLSEFGFQPSETFNPKTLEMIVNGRQLVKSGQGDIPFFTCEGADSLTQESCIANGGVWVPTGVDFGPIEDENGYMRDIVVNEPFNHEDVITIRWFNNDIGSLLELDDIIKETDKKYINTVPVTLTGKIRYSDPFNPTPKTVQPDPNDLINVPANSIAMLFDMFYPVGTIYENAHNPNNPATYMGIGTWVRWAEGKVVAGWNSQNPNDPIYGLNNQDLDINGQPRHSAGSIFGENDVTLAVDNTPGTKSTEKALIADPNGDVLVGGCQYDPDESGPGYKKYREDYVYTRPNETVNPFSVIQPTTTAHRWLRVE</sequence>
<dbReference type="InterPro" id="IPR054430">
    <property type="entry name" value="Gp10_D3"/>
</dbReference>
<dbReference type="Gene3D" id="2.60.120.640">
    <property type="entry name" value="gp9"/>
    <property type="match status" value="1"/>
</dbReference>